<name>A0A939JX11_9HYPH</name>
<dbReference type="InterPro" id="IPR043904">
    <property type="entry name" value="PhoD_2-like"/>
</dbReference>
<evidence type="ECO:0000259" key="2">
    <source>
        <dbReference type="Pfam" id="PF19050"/>
    </source>
</evidence>
<dbReference type="InterPro" id="IPR018946">
    <property type="entry name" value="PhoD-like_MPP"/>
</dbReference>
<gene>
    <name evidence="3" type="ORF">J1C48_13390</name>
</gene>
<dbReference type="AlphaFoldDB" id="A0A939JX11"/>
<proteinExistence type="predicted"/>
<dbReference type="SUPFAM" id="SSF56300">
    <property type="entry name" value="Metallo-dependent phosphatases"/>
    <property type="match status" value="1"/>
</dbReference>
<dbReference type="Pfam" id="PF19050">
    <property type="entry name" value="PhoD_2"/>
    <property type="match status" value="1"/>
</dbReference>
<dbReference type="InterPro" id="IPR038607">
    <property type="entry name" value="PhoD-like_sf"/>
</dbReference>
<protein>
    <submittedName>
        <fullName evidence="3">Alkaline phosphatase family protein</fullName>
    </submittedName>
</protein>
<feature type="domain" description="PhoD-like phosphatase" evidence="2">
    <location>
        <begin position="132"/>
        <end position="345"/>
    </location>
</feature>
<comment type="caution">
    <text evidence="3">The sequence shown here is derived from an EMBL/GenBank/DDBJ whole genome shotgun (WGS) entry which is preliminary data.</text>
</comment>
<dbReference type="Gene3D" id="3.60.21.70">
    <property type="entry name" value="PhoD-like phosphatase"/>
    <property type="match status" value="1"/>
</dbReference>
<accession>A0A939JX11</accession>
<keyword evidence="4" id="KW-1185">Reference proteome</keyword>
<reference evidence="3" key="1">
    <citation type="submission" date="2021-03" db="EMBL/GenBank/DDBJ databases">
        <title>Whole genome sequence of Jiella sp. CQZ9-1.</title>
        <authorList>
            <person name="Tuo L."/>
        </authorList>
    </citation>
    <scope>NUCLEOTIDE SEQUENCE</scope>
    <source>
        <strain evidence="3">CQZ9-1</strain>
    </source>
</reference>
<evidence type="ECO:0000256" key="1">
    <source>
        <dbReference type="SAM" id="MobiDB-lite"/>
    </source>
</evidence>
<sequence length="490" mass="54052">MATSRGEAAGAPQTLSPAGTGPILFALGGDGQDDRLRALVVCPDDAPPPALAAENRPVEAVSLLTAFGRTVHAYNFTLPSGTVGTYTVDGDTFRVTSPATAPMRIAYVSCNGQEAHDLDRPLTERDAVWQLLADEQHRDPFTLLLQGGDQLYADDVLHCHPEVERWAALAKTERGIVPLTEEIGEALRRFYFERYLITYSRPAFASLAAHVPSIMMWDDHDIIDGWGSHPPEMLDSPIGRAIFAAAREMFLVFQLATRPDTMPAIVSDKTGSNLGIVVRYPGLSIIAPDLRSERRLERVMGENGWAMLDAAFDATPHGDRIFVMSSVPALGPRLSWAEFIADALPRTNEYEDDLRDQWQSRTHRVEWRRFLAKLASWPESGHGALTVLSGEIHLATRGEMRLKAGGILHQLVASGIAHPAPNKAYPVVLGLLARFGESPLKGRKIRIRALPDYPTTYASERNYLVVARNDRGWTAEWELEMRGRTPPLAI</sequence>
<evidence type="ECO:0000313" key="3">
    <source>
        <dbReference type="EMBL" id="MBO0663577.1"/>
    </source>
</evidence>
<feature type="region of interest" description="Disordered" evidence="1">
    <location>
        <begin position="1"/>
        <end position="23"/>
    </location>
</feature>
<dbReference type="PANTHER" id="PTHR46689:SF1">
    <property type="entry name" value="PHOD-LIKE PHOSPHATASE DOMAIN-CONTAINING PROTEIN"/>
    <property type="match status" value="1"/>
</dbReference>
<dbReference type="PANTHER" id="PTHR46689">
    <property type="entry name" value="MEMBRANE PROTEIN, PUTATIVE-RELATED"/>
    <property type="match status" value="1"/>
</dbReference>
<dbReference type="EMBL" id="JAFMPP010000011">
    <property type="protein sequence ID" value="MBO0663577.1"/>
    <property type="molecule type" value="Genomic_DNA"/>
</dbReference>
<dbReference type="InterPro" id="IPR029052">
    <property type="entry name" value="Metallo-depent_PP-like"/>
</dbReference>
<evidence type="ECO:0000313" key="4">
    <source>
        <dbReference type="Proteomes" id="UP000664122"/>
    </source>
</evidence>
<organism evidence="3 4">
    <name type="scientific">Jiella flava</name>
    <dbReference type="NCBI Taxonomy" id="2816857"/>
    <lineage>
        <taxon>Bacteria</taxon>
        <taxon>Pseudomonadati</taxon>
        <taxon>Pseudomonadota</taxon>
        <taxon>Alphaproteobacteria</taxon>
        <taxon>Hyphomicrobiales</taxon>
        <taxon>Aurantimonadaceae</taxon>
        <taxon>Jiella</taxon>
    </lineage>
</organism>
<dbReference type="RefSeq" id="WP_207258390.1">
    <property type="nucleotide sequence ID" value="NZ_JAFMPP010000011.1"/>
</dbReference>
<dbReference type="GO" id="GO:0016020">
    <property type="term" value="C:membrane"/>
    <property type="evidence" value="ECO:0007669"/>
    <property type="project" value="TreeGrafter"/>
</dbReference>
<dbReference type="CDD" id="cd07389">
    <property type="entry name" value="MPP_PhoD"/>
    <property type="match status" value="1"/>
</dbReference>
<dbReference type="Proteomes" id="UP000664122">
    <property type="component" value="Unassembled WGS sequence"/>
</dbReference>